<dbReference type="SUPFAM" id="SSF52540">
    <property type="entry name" value="P-loop containing nucleoside triphosphate hydrolases"/>
    <property type="match status" value="1"/>
</dbReference>
<dbReference type="InterPro" id="IPR027417">
    <property type="entry name" value="P-loop_NTPase"/>
</dbReference>
<evidence type="ECO:0000256" key="1">
    <source>
        <dbReference type="ARBA" id="ARBA00022741"/>
    </source>
</evidence>
<dbReference type="EMBL" id="FNCI01000006">
    <property type="protein sequence ID" value="SDG19638.1"/>
    <property type="molecule type" value="Genomic_DNA"/>
</dbReference>
<organism evidence="3 4">
    <name type="scientific">Onishia taeanensis</name>
    <dbReference type="NCBI Taxonomy" id="284577"/>
    <lineage>
        <taxon>Bacteria</taxon>
        <taxon>Pseudomonadati</taxon>
        <taxon>Pseudomonadota</taxon>
        <taxon>Gammaproteobacteria</taxon>
        <taxon>Oceanospirillales</taxon>
        <taxon>Halomonadaceae</taxon>
        <taxon>Onishia</taxon>
    </lineage>
</organism>
<keyword evidence="2" id="KW-0067">ATP-binding</keyword>
<dbReference type="GO" id="GO:0005737">
    <property type="term" value="C:cytoplasm"/>
    <property type="evidence" value="ECO:0007669"/>
    <property type="project" value="TreeGrafter"/>
</dbReference>
<accession>A0A1G7S9F6</accession>
<evidence type="ECO:0000313" key="3">
    <source>
        <dbReference type="EMBL" id="SDG19638.1"/>
    </source>
</evidence>
<keyword evidence="4" id="KW-1185">Reference proteome</keyword>
<dbReference type="NCBIfam" id="NF040713">
    <property type="entry name" value="ZapE"/>
    <property type="match status" value="1"/>
</dbReference>
<proteinExistence type="predicted"/>
<dbReference type="GO" id="GO:0005524">
    <property type="term" value="F:ATP binding"/>
    <property type="evidence" value="ECO:0007669"/>
    <property type="project" value="UniProtKB-KW"/>
</dbReference>
<dbReference type="Proteomes" id="UP000198641">
    <property type="component" value="Unassembled WGS sequence"/>
</dbReference>
<dbReference type="Gene3D" id="3.40.50.300">
    <property type="entry name" value="P-loop containing nucleotide triphosphate hydrolases"/>
    <property type="match status" value="1"/>
</dbReference>
<dbReference type="PANTHER" id="PTHR12169:SF6">
    <property type="entry name" value="AFG1-LIKE ATPASE"/>
    <property type="match status" value="1"/>
</dbReference>
<dbReference type="GO" id="GO:0032153">
    <property type="term" value="C:cell division site"/>
    <property type="evidence" value="ECO:0007669"/>
    <property type="project" value="TreeGrafter"/>
</dbReference>
<dbReference type="RefSeq" id="WP_092525517.1">
    <property type="nucleotide sequence ID" value="NZ_FNCI01000006.1"/>
</dbReference>
<keyword evidence="1" id="KW-0547">Nucleotide-binding</keyword>
<gene>
    <name evidence="3" type="ORF">SAMN05216571_10636</name>
</gene>
<dbReference type="STRING" id="284577.SAMN05216571_10636"/>
<dbReference type="AlphaFoldDB" id="A0A1G7S9F6"/>
<protein>
    <submittedName>
        <fullName evidence="3">Cell division protein ZapE</fullName>
    </submittedName>
</protein>
<keyword evidence="3" id="KW-0131">Cell cycle</keyword>
<evidence type="ECO:0000256" key="2">
    <source>
        <dbReference type="ARBA" id="ARBA00022840"/>
    </source>
</evidence>
<dbReference type="InterPro" id="IPR005654">
    <property type="entry name" value="ATPase_AFG1-like"/>
</dbReference>
<sequence>MTISPLDAYEHALEHGFVEDAAQRQAVEALDACARALHGACAKGTEDEQAPSGPERVRGLYLWGPVGRGKTWLMDRFVASLEVPVRRQHFHHFMRWVHQRQFQLMGTSDPLGRLAAELADEVRVLCLDELYVNDIADAMLLGGVLIALFEQRVALVTTSNQAPDQLYADGFNRERFLPAVAALKQHLKVIHLDGGQDHRQHPGEARKRYWIVEPGAPSPLPAVFDELASGQATTSEPISLGHREIEVKRQGKDVLWCSYAALCEQPLSALDFIGLCDRFRAILLDGVPSLSGEPEAARIARGTEDGVERVEAGDRSLPALSPQDDGVRRFIALVDECYDRGIPLYLAAQVPLEALYSKGHLAFPFRRSLSRLQEMQLSRFGVDLAAEG</sequence>
<name>A0A1G7S9F6_9GAMM</name>
<dbReference type="OrthoDB" id="9774491at2"/>
<dbReference type="GO" id="GO:0016887">
    <property type="term" value="F:ATP hydrolysis activity"/>
    <property type="evidence" value="ECO:0007669"/>
    <property type="project" value="InterPro"/>
</dbReference>
<reference evidence="3 4" key="1">
    <citation type="submission" date="2016-10" db="EMBL/GenBank/DDBJ databases">
        <authorList>
            <person name="de Groot N.N."/>
        </authorList>
    </citation>
    <scope>NUCLEOTIDE SEQUENCE [LARGE SCALE GENOMIC DNA]</scope>
    <source>
        <strain evidence="3 4">BH539</strain>
    </source>
</reference>
<evidence type="ECO:0000313" key="4">
    <source>
        <dbReference type="Proteomes" id="UP000198641"/>
    </source>
</evidence>
<dbReference type="PANTHER" id="PTHR12169">
    <property type="entry name" value="ATPASE N2B"/>
    <property type="match status" value="1"/>
</dbReference>
<dbReference type="Pfam" id="PF03969">
    <property type="entry name" value="AFG1_ATPase"/>
    <property type="match status" value="2"/>
</dbReference>
<keyword evidence="3" id="KW-0132">Cell division</keyword>
<dbReference type="GO" id="GO:0051301">
    <property type="term" value="P:cell division"/>
    <property type="evidence" value="ECO:0007669"/>
    <property type="project" value="UniProtKB-KW"/>
</dbReference>